<keyword evidence="3" id="KW-0732">Signal</keyword>
<feature type="compositionally biased region" description="Basic and acidic residues" evidence="5">
    <location>
        <begin position="1316"/>
        <end position="1366"/>
    </location>
</feature>
<feature type="compositionally biased region" description="Basic and acidic residues" evidence="5">
    <location>
        <begin position="900"/>
        <end position="915"/>
    </location>
</feature>
<sequence length="1785" mass="194184">MFSAAVLAGLAVVDETNMVMGAQINIAGTQELSATKYLVEITKENFSDYFDMNGSATYDQESGIVTLTEKKRKQSGNVKLKEHFNPNEDFLLQGGLNLGDNSNGQPIKGNGLERGGDGVGFVFHPGDINQVGNVGGAIGIGGIVDGFGFKFDTYWNGNSSGIAEKDPEFLKGKSFGSFVYNDENVRAITWEDESEPWSMPKQIDEPSNNEFKDVVIDYRAATGNVSIVYDGQVWTRTLRDFLNDDMGPIAFGVAGSTGTAVNLQQFRLDSLSFYELAENPKIHQVELEDTVMTGTGHPGDEFEVKDQNGNVIGSGLINSDGTWEISVPKDHVINPNDDYTVFANKPGDKTIKRIPDTTTVPNKVITVPTIPVDEDGNEIPVPDGMEMPKVEGKPGDKKIITPDEVPDIPGYEKPKEPIEVVIPDDGASIEIPYEKLTEPKPDPQPEKKEVPTIPVDEDGNKISVPDGVEMPKVEGKPGDKKVITPDELPDIPGYEKPKEPIEVVIPDDGASIEIPYEKLLEPKPEPEPEKKEVPTIPVDEDGNKILVPDGVELPKVEGKPGDKKIITPDEVPDIPGYEKPKEPIEVVIPDDGSPIEIPYEKLPDPKPEPQPEKKEVPTIPVDEDGNKIPVPDGVEMPKAEGKPGDTKVITPDELPDIPGYEKPKESIEVVIPDDGSPIEIPYEKLPDLKPEPTPKPDPDPQPEKKEVPTIPVDEDGNKIPVPDGVEMPKAEGKPGDKKVITPDELPDIPGYEKPKEPIEVVIPDDGSPIEIPYEKLPDPNPEPKPDPQPEKKEVPTIPVDKDGNKIPVPDGVEMPKVEGKPGDKKVITPDELPDIPGYEKPKEPIEVVIPDDGSPIEIPYEKQPDPKPEPTPDPQPEEGKTPTIPVDKDGNKIPVPDGVEMPKVEGNPGDKKVITPDELPDIPGYEKPKEPIEVVIPDDGSPIAIPYEKLPDPKPEPQPEKKEVPTIPVDKDGNKILAPDGVEMPKVEGKSGDKKVITPDELPDVPGYEKPKEPIEVVMPDDGSPIEIPYEKLPKPDPQPEKKEVPTVPVDKDGNKVPVPDGVEMPKVEGKSGDKKVITPDELPDIPGYEKPKEPIEIVIPDDGSPIEIPYTEKKTPSVPVDKETGKEIKLPEGEKMPEVPGKPGDVVEIDINDLPDIPGYDKPTPDENGKIKITVPEEGKSVEIPYTEKKTPSVPVDEKTGEEIKLPEGEKMPEVPGNPGEEVEIDINDLPDIPGYDKPTPDENGKIKVQIPKDGGPVQIPYTEKKTPSVPVDKETGKEIKLPEGEKMPEVPGKPGDVVEIDINDLPDIPGYDKPTPDENGKIKITVPEEGKSVEIPYTEKKTPSVPVDKETGKEIKLPEGEKMPEVPGKPGDVVEIDINDLPDIPGYDKPTPDENGKIKITVPEEGKSVEIPYTEKKTPSVPVDKETGKEIKLPEGEKMPEVPGKPGDVVEIDINDLPDIPGYDKPTPDENGKIKITVPEEGKSIEIPYTEKKTPSVPVDKETGKEIKLPEGEKMPEVPGKPGDVVEIDINDLPDIPGYDKPTPDENGKIKITVPEEGKSIEIPYTEKKTPSRPVDKNTGKEIKTDKSFPSIKGKPGDMVEIDINDLPDIPGFSKPKADKNGKIKVQIPEDGKPVEIPYQPDTQSRPVDKNTGKEIKTDKNFPTIKGHPGDVVEVDVNDLPEIPGYNKPKGDKNGKIKVTIPENGMIDFGYTPIEAGKPGQPEQNNNGSKNTPENKTPEKGKSKGEASYPNTGSETNVLVSALGAAMLALTGLFAGLTKLRKK</sequence>
<feature type="transmembrane region" description="Helical" evidence="6">
    <location>
        <begin position="1760"/>
        <end position="1779"/>
    </location>
</feature>
<dbReference type="InterPro" id="IPR041498">
    <property type="entry name" value="Big_6"/>
</dbReference>
<evidence type="ECO:0000256" key="6">
    <source>
        <dbReference type="SAM" id="Phobius"/>
    </source>
</evidence>
<dbReference type="InterPro" id="IPR013320">
    <property type="entry name" value="ConA-like_dom_sf"/>
</dbReference>
<name>A0ABM5QQZ2_9LACO</name>
<evidence type="ECO:0008006" key="12">
    <source>
        <dbReference type="Google" id="ProtNLM"/>
    </source>
</evidence>
<evidence type="ECO:0000313" key="11">
    <source>
        <dbReference type="Proteomes" id="UP000028491"/>
    </source>
</evidence>
<keyword evidence="6" id="KW-0812">Transmembrane</keyword>
<keyword evidence="6" id="KW-1133">Transmembrane helix</keyword>
<feature type="domain" description="DUF5978" evidence="9">
    <location>
        <begin position="530"/>
        <end position="592"/>
    </location>
</feature>
<keyword evidence="4" id="KW-0572">Peptidoglycan-anchor</keyword>
<evidence type="ECO:0000313" key="10">
    <source>
        <dbReference type="EMBL" id="AIG65389.1"/>
    </source>
</evidence>
<dbReference type="SUPFAM" id="SSF49899">
    <property type="entry name" value="Concanavalin A-like lectins/glucanases"/>
    <property type="match status" value="1"/>
</dbReference>
<feature type="compositionally biased region" description="Basic and acidic residues" evidence="5">
    <location>
        <begin position="1164"/>
        <end position="1214"/>
    </location>
</feature>
<feature type="domain" description="Gram-positive cocci surface proteins LPxTG" evidence="7">
    <location>
        <begin position="1744"/>
        <end position="1784"/>
    </location>
</feature>
<feature type="compositionally biased region" description="Basic and acidic residues" evidence="5">
    <location>
        <begin position="598"/>
        <end position="616"/>
    </location>
</feature>
<dbReference type="InterPro" id="IPR046021">
    <property type="entry name" value="DUF5978"/>
</dbReference>
<accession>A0ABM5QQZ2</accession>
<dbReference type="Pfam" id="PF00746">
    <property type="entry name" value="Gram_pos_anchor"/>
    <property type="match status" value="1"/>
</dbReference>
<dbReference type="NCBIfam" id="TIGR01167">
    <property type="entry name" value="LPXTG_anchor"/>
    <property type="match status" value="1"/>
</dbReference>
<feature type="domain" description="DUF5978" evidence="9">
    <location>
        <begin position="447"/>
        <end position="509"/>
    </location>
</feature>
<feature type="compositionally biased region" description="Basic and acidic residues" evidence="5">
    <location>
        <begin position="1738"/>
        <end position="1747"/>
    </location>
</feature>
<feature type="domain" description="DUF5978" evidence="9">
    <location>
        <begin position="1184"/>
        <end position="1256"/>
    </location>
</feature>
<dbReference type="Proteomes" id="UP000028491">
    <property type="component" value="Chromosome"/>
</dbReference>
<feature type="domain" description="DUF5978" evidence="9">
    <location>
        <begin position="878"/>
        <end position="940"/>
    </location>
</feature>
<feature type="compositionally biased region" description="Basic and acidic residues" evidence="5">
    <location>
        <begin position="386"/>
        <end position="401"/>
    </location>
</feature>
<evidence type="ECO:0000256" key="4">
    <source>
        <dbReference type="ARBA" id="ARBA00023088"/>
    </source>
</evidence>
<feature type="domain" description="DUF5978" evidence="9">
    <location>
        <begin position="1336"/>
        <end position="1408"/>
    </location>
</feature>
<feature type="domain" description="DUF5978" evidence="9">
    <location>
        <begin position="361"/>
        <end position="426"/>
    </location>
</feature>
<feature type="compositionally biased region" description="Basic and acidic residues" evidence="5">
    <location>
        <begin position="1618"/>
        <end position="1636"/>
    </location>
</feature>
<dbReference type="Pfam" id="PF18483">
    <property type="entry name" value="Lectin_L-type_dom"/>
    <property type="match status" value="1"/>
</dbReference>
<feature type="region of interest" description="Disordered" evidence="5">
    <location>
        <begin position="370"/>
        <end position="413"/>
    </location>
</feature>
<feature type="domain" description="DUF5978" evidence="9">
    <location>
        <begin position="961"/>
        <end position="1013"/>
    </location>
</feature>
<dbReference type="EMBL" id="CP007588">
    <property type="protein sequence ID" value="AIG65389.1"/>
    <property type="molecule type" value="Genomic_DNA"/>
</dbReference>
<feature type="compositionally biased region" description="Polar residues" evidence="5">
    <location>
        <begin position="1724"/>
        <end position="1737"/>
    </location>
</feature>
<feature type="domain" description="DUF5978" evidence="9">
    <location>
        <begin position="1042"/>
        <end position="1103"/>
    </location>
</feature>
<feature type="compositionally biased region" description="Basic and acidic residues" evidence="5">
    <location>
        <begin position="949"/>
        <end position="974"/>
    </location>
</feature>
<feature type="domain" description="DUF5978" evidence="9">
    <location>
        <begin position="1260"/>
        <end position="1332"/>
    </location>
</feature>
<feature type="compositionally biased region" description="Basic and acidic residues" evidence="5">
    <location>
        <begin position="1392"/>
        <end position="1442"/>
    </location>
</feature>
<feature type="compositionally biased region" description="Basic and acidic residues" evidence="5">
    <location>
        <begin position="1111"/>
        <end position="1138"/>
    </location>
</feature>
<feature type="domain" description="DUF5978" evidence="9">
    <location>
        <begin position="1488"/>
        <end position="1560"/>
    </location>
</feature>
<keyword evidence="1" id="KW-0134">Cell wall</keyword>
<proteinExistence type="predicted"/>
<evidence type="ECO:0000259" key="7">
    <source>
        <dbReference type="Pfam" id="PF00746"/>
    </source>
</evidence>
<feature type="domain" description="DUF5978" evidence="9">
    <location>
        <begin position="1564"/>
        <end position="1634"/>
    </location>
</feature>
<feature type="compositionally biased region" description="Basic and acidic residues" evidence="5">
    <location>
        <begin position="1649"/>
        <end position="1662"/>
    </location>
</feature>
<dbReference type="Pfam" id="PF19405">
    <property type="entry name" value="DUF5978"/>
    <property type="match status" value="17"/>
</dbReference>
<feature type="compositionally biased region" description="Basic and acidic residues" evidence="5">
    <location>
        <begin position="1468"/>
        <end position="1518"/>
    </location>
</feature>
<dbReference type="Gene3D" id="2.60.120.200">
    <property type="match status" value="1"/>
</dbReference>
<feature type="compositionally biased region" description="Basic and acidic residues" evidence="5">
    <location>
        <begin position="813"/>
        <end position="828"/>
    </location>
</feature>
<feature type="compositionally biased region" description="Basic and acidic residues" evidence="5">
    <location>
        <begin position="435"/>
        <end position="450"/>
    </location>
</feature>
<feature type="compositionally biased region" description="Basic and acidic residues" evidence="5">
    <location>
        <begin position="681"/>
        <end position="707"/>
    </location>
</feature>
<gene>
    <name evidence="10" type="ORF">WS08_0450</name>
</gene>
<keyword evidence="6" id="KW-0472">Membrane</keyword>
<feature type="region of interest" description="Disordered" evidence="5">
    <location>
        <begin position="435"/>
        <end position="501"/>
    </location>
</feature>
<evidence type="ECO:0000259" key="8">
    <source>
        <dbReference type="Pfam" id="PF17936"/>
    </source>
</evidence>
<feature type="compositionally biased region" description="Basic and acidic residues" evidence="5">
    <location>
        <begin position="518"/>
        <end position="533"/>
    </location>
</feature>
<feature type="domain" description="DUF5978" evidence="9">
    <location>
        <begin position="1108"/>
        <end position="1180"/>
    </location>
</feature>
<organism evidence="10 11">
    <name type="scientific">Weissella tructae</name>
    <dbReference type="NCBI Taxonomy" id="887702"/>
    <lineage>
        <taxon>Bacteria</taxon>
        <taxon>Bacillati</taxon>
        <taxon>Bacillota</taxon>
        <taxon>Bacilli</taxon>
        <taxon>Lactobacillales</taxon>
        <taxon>Lactobacillaceae</taxon>
        <taxon>Weissella</taxon>
    </lineage>
</organism>
<evidence type="ECO:0000256" key="5">
    <source>
        <dbReference type="SAM" id="MobiDB-lite"/>
    </source>
</evidence>
<feature type="domain" description="Bacterial Ig" evidence="8">
    <location>
        <begin position="279"/>
        <end position="329"/>
    </location>
</feature>
<feature type="compositionally biased region" description="Basic and acidic residues" evidence="5">
    <location>
        <begin position="469"/>
        <end position="484"/>
    </location>
</feature>
<feature type="domain" description="DUF5978" evidence="9">
    <location>
        <begin position="791"/>
        <end position="853"/>
    </location>
</feature>
<evidence type="ECO:0000259" key="9">
    <source>
        <dbReference type="Pfam" id="PF19405"/>
    </source>
</evidence>
<feature type="domain" description="DUF5978" evidence="9">
    <location>
        <begin position="1638"/>
        <end position="1707"/>
    </location>
</feature>
<feature type="region of interest" description="Disordered" evidence="5">
    <location>
        <begin position="1710"/>
        <end position="1756"/>
    </location>
</feature>
<feature type="compositionally biased region" description="Basic and acidic residues" evidence="5">
    <location>
        <begin position="635"/>
        <end position="645"/>
    </location>
</feature>
<feature type="compositionally biased region" description="Basic and acidic residues" evidence="5">
    <location>
        <begin position="552"/>
        <end position="567"/>
    </location>
</feature>
<evidence type="ECO:0000256" key="2">
    <source>
        <dbReference type="ARBA" id="ARBA00022525"/>
    </source>
</evidence>
<feature type="compositionally biased region" description="Basic and acidic residues" evidence="5">
    <location>
        <begin position="1544"/>
        <end position="1589"/>
    </location>
</feature>
<reference evidence="10 11" key="1">
    <citation type="journal article" date="2014" name="Genome Announc.">
        <title>Whole-Genome Sequence of Weissella ceti Strain WS08, Isolated from Diseased Rainbow Trout in Brazil.</title>
        <authorList>
            <person name="Figueiredo H.C."/>
            <person name="Leal G."/>
            <person name="Pereira F.L."/>
            <person name="Soares S.C."/>
            <person name="Dorella F.A."/>
            <person name="Carvalho A.F."/>
            <person name="Pereira U.P."/>
            <person name="Azevedo V.A."/>
        </authorList>
    </citation>
    <scope>NUCLEOTIDE SEQUENCE [LARGE SCALE GENOMIC DNA]</scope>
    <source>
        <strain evidence="10 11">WS08</strain>
    </source>
</reference>
<dbReference type="InterPro" id="IPR013783">
    <property type="entry name" value="Ig-like_fold"/>
</dbReference>
<dbReference type="Pfam" id="PF17936">
    <property type="entry name" value="Big_6"/>
    <property type="match status" value="1"/>
</dbReference>
<feature type="compositionally biased region" description="Basic and acidic residues" evidence="5">
    <location>
        <begin position="983"/>
        <end position="998"/>
    </location>
</feature>
<feature type="compositionally biased region" description="Basic and acidic residues" evidence="5">
    <location>
        <begin position="1029"/>
        <end position="1055"/>
    </location>
</feature>
<feature type="region of interest" description="Disordered" evidence="5">
    <location>
        <begin position="518"/>
        <end position="1677"/>
    </location>
</feature>
<feature type="domain" description="DUF5978" evidence="9">
    <location>
        <begin position="704"/>
        <end position="766"/>
    </location>
</feature>
<feature type="compositionally biased region" description="Basic and acidic residues" evidence="5">
    <location>
        <begin position="772"/>
        <end position="804"/>
    </location>
</feature>
<keyword evidence="2" id="KW-0964">Secreted</keyword>
<protein>
    <recommendedName>
        <fullName evidence="12">Gram-positive cocci surface proteins LPxTG domain-containing protein</fullName>
    </recommendedName>
</protein>
<feature type="domain" description="DUF5978" evidence="9">
    <location>
        <begin position="1412"/>
        <end position="1484"/>
    </location>
</feature>
<keyword evidence="11" id="KW-1185">Reference proteome</keyword>
<dbReference type="InterPro" id="IPR019931">
    <property type="entry name" value="LPXTG_anchor"/>
</dbReference>
<evidence type="ECO:0000256" key="3">
    <source>
        <dbReference type="ARBA" id="ARBA00022729"/>
    </source>
</evidence>
<feature type="compositionally biased region" description="Basic and acidic residues" evidence="5">
    <location>
        <begin position="1064"/>
        <end position="1079"/>
    </location>
</feature>
<feature type="domain" description="DUF5978" evidence="9">
    <location>
        <begin position="613"/>
        <end position="675"/>
    </location>
</feature>
<feature type="compositionally biased region" description="Basic and acidic residues" evidence="5">
    <location>
        <begin position="859"/>
        <end position="870"/>
    </location>
</feature>
<evidence type="ECO:0000256" key="1">
    <source>
        <dbReference type="ARBA" id="ARBA00022512"/>
    </source>
</evidence>
<dbReference type="Gene3D" id="2.60.40.10">
    <property type="entry name" value="Immunoglobulins"/>
    <property type="match status" value="1"/>
</dbReference>
<feature type="compositionally biased region" description="Basic and acidic residues" evidence="5">
    <location>
        <begin position="1264"/>
        <end position="1290"/>
    </location>
</feature>
<feature type="compositionally biased region" description="Basic and acidic residues" evidence="5">
    <location>
        <begin position="726"/>
        <end position="741"/>
    </location>
</feature>
<reference evidence="11" key="2">
    <citation type="submission" date="2014-04" db="EMBL/GenBank/DDBJ databases">
        <title>Complete genome of Weissella ceti strain WS08 isolated from diseased rainbow trout in Brazil.</title>
        <authorList>
            <person name="Figueiredo H.C.P."/>
            <person name="Leal C.A.G."/>
            <person name="Pereira F.L."/>
            <person name="Soares S.C."/>
            <person name="Dorella F.A."/>
            <person name="Carvalho A.F."/>
            <person name="Pereira U.P."/>
            <person name="Azevedo V.A.C."/>
        </authorList>
    </citation>
    <scope>NUCLEOTIDE SEQUENCE [LARGE SCALE GENOMIC DNA]</scope>
    <source>
        <strain evidence="11">WS08</strain>
    </source>
</reference>